<feature type="compositionally biased region" description="Basic and acidic residues" evidence="1">
    <location>
        <begin position="85"/>
        <end position="94"/>
    </location>
</feature>
<comment type="caution">
    <text evidence="2">The sequence shown here is derived from an EMBL/GenBank/DDBJ whole genome shotgun (WGS) entry which is preliminary data.</text>
</comment>
<sequence>MFSAIPCYAGSAIEIFCLRCTHRRCGRHAGNEPASETSASGKRLTGNDSKSDSPALVDCVRRWLLFDRVIAGHGVSDDRDEDGGREDGENEAHCRLPSAGRQPNKVETRKFTHLRYLRMICRLIS</sequence>
<name>A0A9W5EWV8_9HYPH</name>
<dbReference type="AlphaFoldDB" id="A0A9W5EWV8"/>
<dbReference type="Proteomes" id="UP000191933">
    <property type="component" value="Unassembled WGS sequence"/>
</dbReference>
<accession>A0A9W5EWV8</accession>
<proteinExistence type="predicted"/>
<keyword evidence="3" id="KW-1185">Reference proteome</keyword>
<organism evidence="2 3">
    <name type="scientific">Agrobacterium genomosp. 2 str. CFBP 5494</name>
    <dbReference type="NCBI Taxonomy" id="1183436"/>
    <lineage>
        <taxon>Bacteria</taxon>
        <taxon>Pseudomonadati</taxon>
        <taxon>Pseudomonadota</taxon>
        <taxon>Alphaproteobacteria</taxon>
        <taxon>Hyphomicrobiales</taxon>
        <taxon>Rhizobiaceae</taxon>
        <taxon>Rhizobium/Agrobacterium group</taxon>
        <taxon>Agrobacterium</taxon>
        <taxon>Agrobacterium tumefaciens complex</taxon>
    </lineage>
</organism>
<evidence type="ECO:0000256" key="1">
    <source>
        <dbReference type="SAM" id="MobiDB-lite"/>
    </source>
</evidence>
<evidence type="ECO:0000313" key="3">
    <source>
        <dbReference type="Proteomes" id="UP000191933"/>
    </source>
</evidence>
<gene>
    <name evidence="2" type="ORF">AGR2A_Cc100047</name>
</gene>
<protein>
    <submittedName>
        <fullName evidence="2">Uncharacterized protein</fullName>
    </submittedName>
</protein>
<reference evidence="2 3" key="1">
    <citation type="submission" date="2016-01" db="EMBL/GenBank/DDBJ databases">
        <authorList>
            <person name="Regsiter A."/>
            <person name="william w."/>
        </authorList>
    </citation>
    <scope>NUCLEOTIDE SEQUENCE [LARGE SCALE GENOMIC DNA]</scope>
    <source>
        <strain evidence="2 3">CFBP 5494</strain>
    </source>
</reference>
<evidence type="ECO:0000313" key="2">
    <source>
        <dbReference type="EMBL" id="CUW85078.1"/>
    </source>
</evidence>
<dbReference type="EMBL" id="FBVY01000002">
    <property type="protein sequence ID" value="CUW85078.1"/>
    <property type="molecule type" value="Genomic_DNA"/>
</dbReference>
<feature type="region of interest" description="Disordered" evidence="1">
    <location>
        <begin position="28"/>
        <end position="54"/>
    </location>
</feature>
<feature type="region of interest" description="Disordered" evidence="1">
    <location>
        <begin position="74"/>
        <end position="103"/>
    </location>
</feature>